<keyword evidence="2" id="KW-1185">Reference proteome</keyword>
<evidence type="ECO:0000313" key="1">
    <source>
        <dbReference type="EMBL" id="CBI19738.3"/>
    </source>
</evidence>
<accession>E0CQG9</accession>
<dbReference type="AlphaFoldDB" id="E0CQG9"/>
<organism evidence="1 2">
    <name type="scientific">Vitis vinifera</name>
    <name type="common">Grape</name>
    <dbReference type="NCBI Taxonomy" id="29760"/>
    <lineage>
        <taxon>Eukaryota</taxon>
        <taxon>Viridiplantae</taxon>
        <taxon>Streptophyta</taxon>
        <taxon>Embryophyta</taxon>
        <taxon>Tracheophyta</taxon>
        <taxon>Spermatophyta</taxon>
        <taxon>Magnoliopsida</taxon>
        <taxon>eudicotyledons</taxon>
        <taxon>Gunneridae</taxon>
        <taxon>Pentapetalae</taxon>
        <taxon>rosids</taxon>
        <taxon>Vitales</taxon>
        <taxon>Vitaceae</taxon>
        <taxon>Viteae</taxon>
        <taxon>Vitis</taxon>
    </lineage>
</organism>
<evidence type="ECO:0000313" key="2">
    <source>
        <dbReference type="Proteomes" id="UP000009183"/>
    </source>
</evidence>
<proteinExistence type="predicted"/>
<dbReference type="PaxDb" id="29760-VIT_18s0001g12920.t01"/>
<name>E0CQG9_VITVI</name>
<dbReference type="HOGENOM" id="CLU_2854227_0_0_1"/>
<dbReference type="EMBL" id="FN595227">
    <property type="protein sequence ID" value="CBI19738.3"/>
    <property type="molecule type" value="Genomic_DNA"/>
</dbReference>
<sequence>MEPPILIATTAHIRYCTFESCYYGDWRILSYSKEHQFEIFMLTLYLKNKKLPHVSHLKQKLNWGT</sequence>
<protein>
    <submittedName>
        <fullName evidence="1">Uncharacterized protein</fullName>
    </submittedName>
</protein>
<dbReference type="InParanoid" id="E0CQG9"/>
<dbReference type="Proteomes" id="UP000009183">
    <property type="component" value="Chromosome 18"/>
</dbReference>
<gene>
    <name evidence="1" type="ordered locus">VIT_18s0001g12920</name>
</gene>
<reference evidence="2" key="1">
    <citation type="journal article" date="2007" name="Nature">
        <title>The grapevine genome sequence suggests ancestral hexaploidization in major angiosperm phyla.</title>
        <authorList>
            <consortium name="The French-Italian Public Consortium for Grapevine Genome Characterization."/>
            <person name="Jaillon O."/>
            <person name="Aury J.-M."/>
            <person name="Noel B."/>
            <person name="Policriti A."/>
            <person name="Clepet C."/>
            <person name="Casagrande A."/>
            <person name="Choisne N."/>
            <person name="Aubourg S."/>
            <person name="Vitulo N."/>
            <person name="Jubin C."/>
            <person name="Vezzi A."/>
            <person name="Legeai F."/>
            <person name="Hugueney P."/>
            <person name="Dasilva C."/>
            <person name="Horner D."/>
            <person name="Mica E."/>
            <person name="Jublot D."/>
            <person name="Poulain J."/>
            <person name="Bruyere C."/>
            <person name="Billault A."/>
            <person name="Segurens B."/>
            <person name="Gouyvenoux M."/>
            <person name="Ugarte E."/>
            <person name="Cattonaro F."/>
            <person name="Anthouard V."/>
            <person name="Vico V."/>
            <person name="Del Fabbro C."/>
            <person name="Alaux M."/>
            <person name="Di Gaspero G."/>
            <person name="Dumas V."/>
            <person name="Felice N."/>
            <person name="Paillard S."/>
            <person name="Juman I."/>
            <person name="Moroldo M."/>
            <person name="Scalabrin S."/>
            <person name="Canaguier A."/>
            <person name="Le Clainche I."/>
            <person name="Malacrida G."/>
            <person name="Durand E."/>
            <person name="Pesole G."/>
            <person name="Laucou V."/>
            <person name="Chatelet P."/>
            <person name="Merdinoglu D."/>
            <person name="Delledonne M."/>
            <person name="Pezzotti M."/>
            <person name="Lecharny A."/>
            <person name="Scarpelli C."/>
            <person name="Artiguenave F."/>
            <person name="Pe M.E."/>
            <person name="Valle G."/>
            <person name="Morgante M."/>
            <person name="Caboche M."/>
            <person name="Adam-Blondon A.-F."/>
            <person name="Weissenbach J."/>
            <person name="Quetier F."/>
            <person name="Wincker P."/>
        </authorList>
    </citation>
    <scope>NUCLEOTIDE SEQUENCE [LARGE SCALE GENOMIC DNA]</scope>
    <source>
        <strain evidence="2">cv. Pinot noir / PN40024</strain>
    </source>
</reference>